<evidence type="ECO:0000313" key="1">
    <source>
        <dbReference type="EMBL" id="TDD07734.1"/>
    </source>
</evidence>
<accession>A0A4R4VXX0</accession>
<sequence>MTPTLALVPLDERPVCAALPAQIAAVAGARTLLPPASALPRIRRPGDPDAIAAWLASTPCDAAVVALETLGFGGLIASRTVPVTVEEVTGRWASLRSLDVPVHAVTLVTRTPDSRDAMEEPDYWSAYGPALHRLSARLHRESDAEGSGVAADIPPEVRQDFMLRRLRNHTLNLAALGLLSDGTLRSLVVGADDTALWGLATGELAWLRTWATWLGDDRVAVRPGADEATAALVARVIAGGDPVTFTIAATGPLDRVAPYENMPVERTARGQIAACGAVMDEAAPQVSLLIHVPDQSGADWAVAPPSGTDRAAAERLAALAERLLRAGRRVAVADCAQPNGSDPALVEALAGRGLLHRLTAYAGWNTAGNAIGTAVAHAVAAVAGQRSGTFDAGAHRRLLLRRLVEDYGYMTKARGAARRRLGGDPLLHDHVPAGHPVIHDIAVALDALDLPGFGGLRVRRVRLPWERTFEVDFDIEEGGDACVQPTS</sequence>
<dbReference type="Pfam" id="PF13552">
    <property type="entry name" value="DUF4127"/>
    <property type="match status" value="1"/>
</dbReference>
<reference evidence="1 2" key="1">
    <citation type="submission" date="2019-03" db="EMBL/GenBank/DDBJ databases">
        <title>Draft genome sequences of novel Actinobacteria.</title>
        <authorList>
            <person name="Sahin N."/>
            <person name="Ay H."/>
            <person name="Saygin H."/>
        </authorList>
    </citation>
    <scope>NUCLEOTIDE SEQUENCE [LARGE SCALE GENOMIC DNA]</scope>
    <source>
        <strain evidence="1 2">KC310</strain>
    </source>
</reference>
<proteinExistence type="predicted"/>
<organism evidence="1 2">
    <name type="scientific">Nonomuraea deserti</name>
    <dbReference type="NCBI Taxonomy" id="1848322"/>
    <lineage>
        <taxon>Bacteria</taxon>
        <taxon>Bacillati</taxon>
        <taxon>Actinomycetota</taxon>
        <taxon>Actinomycetes</taxon>
        <taxon>Streptosporangiales</taxon>
        <taxon>Streptosporangiaceae</taxon>
        <taxon>Nonomuraea</taxon>
    </lineage>
</organism>
<evidence type="ECO:0000313" key="2">
    <source>
        <dbReference type="Proteomes" id="UP000295258"/>
    </source>
</evidence>
<keyword evidence="2" id="KW-1185">Reference proteome</keyword>
<dbReference type="AlphaFoldDB" id="A0A4R4VXX0"/>
<dbReference type="Proteomes" id="UP000295258">
    <property type="component" value="Unassembled WGS sequence"/>
</dbReference>
<dbReference type="InterPro" id="IPR025394">
    <property type="entry name" value="DUF4127"/>
</dbReference>
<dbReference type="EMBL" id="SMKO01000024">
    <property type="protein sequence ID" value="TDD07734.1"/>
    <property type="molecule type" value="Genomic_DNA"/>
</dbReference>
<dbReference type="RefSeq" id="WP_132595290.1">
    <property type="nucleotide sequence ID" value="NZ_SMKO01000024.1"/>
</dbReference>
<gene>
    <name evidence="1" type="ORF">E1292_12620</name>
</gene>
<comment type="caution">
    <text evidence="1">The sequence shown here is derived from an EMBL/GenBank/DDBJ whole genome shotgun (WGS) entry which is preliminary data.</text>
</comment>
<protein>
    <submittedName>
        <fullName evidence="1">DUF4127 family protein</fullName>
    </submittedName>
</protein>
<name>A0A4R4VXX0_9ACTN</name>